<accession>A0A3M7Q823</accession>
<evidence type="ECO:0000313" key="2">
    <source>
        <dbReference type="EMBL" id="RNA07131.1"/>
    </source>
</evidence>
<feature type="transmembrane region" description="Helical" evidence="1">
    <location>
        <begin position="6"/>
        <end position="26"/>
    </location>
</feature>
<dbReference type="Proteomes" id="UP000276133">
    <property type="component" value="Unassembled WGS sequence"/>
</dbReference>
<evidence type="ECO:0000313" key="3">
    <source>
        <dbReference type="Proteomes" id="UP000276133"/>
    </source>
</evidence>
<proteinExistence type="predicted"/>
<keyword evidence="3" id="KW-1185">Reference proteome</keyword>
<dbReference type="EMBL" id="REGN01007144">
    <property type="protein sequence ID" value="RNA07131.1"/>
    <property type="molecule type" value="Genomic_DNA"/>
</dbReference>
<comment type="caution">
    <text evidence="2">The sequence shown here is derived from an EMBL/GenBank/DDBJ whole genome shotgun (WGS) entry which is preliminary data.</text>
</comment>
<sequence length="74" mass="8660">MSQSIFFYFCYYIKIFSHLIFLSTFLNKVDSFFSTTQAALEHRLSTCSRVLKQLYSVAALEHVLKRCLNNLAQL</sequence>
<keyword evidence="1" id="KW-0472">Membrane</keyword>
<evidence type="ECO:0000256" key="1">
    <source>
        <dbReference type="SAM" id="Phobius"/>
    </source>
</evidence>
<dbReference type="AlphaFoldDB" id="A0A3M7Q823"/>
<keyword evidence="1" id="KW-0812">Transmembrane</keyword>
<keyword evidence="1" id="KW-1133">Transmembrane helix</keyword>
<name>A0A3M7Q823_BRAPC</name>
<organism evidence="2 3">
    <name type="scientific">Brachionus plicatilis</name>
    <name type="common">Marine rotifer</name>
    <name type="synonym">Brachionus muelleri</name>
    <dbReference type="NCBI Taxonomy" id="10195"/>
    <lineage>
        <taxon>Eukaryota</taxon>
        <taxon>Metazoa</taxon>
        <taxon>Spiralia</taxon>
        <taxon>Gnathifera</taxon>
        <taxon>Rotifera</taxon>
        <taxon>Eurotatoria</taxon>
        <taxon>Monogononta</taxon>
        <taxon>Pseudotrocha</taxon>
        <taxon>Ploima</taxon>
        <taxon>Brachionidae</taxon>
        <taxon>Brachionus</taxon>
    </lineage>
</organism>
<gene>
    <name evidence="2" type="ORF">BpHYR1_051783</name>
</gene>
<reference evidence="2 3" key="1">
    <citation type="journal article" date="2018" name="Sci. Rep.">
        <title>Genomic signatures of local adaptation to the degree of environmental predictability in rotifers.</title>
        <authorList>
            <person name="Franch-Gras L."/>
            <person name="Hahn C."/>
            <person name="Garcia-Roger E.M."/>
            <person name="Carmona M.J."/>
            <person name="Serra M."/>
            <person name="Gomez A."/>
        </authorList>
    </citation>
    <scope>NUCLEOTIDE SEQUENCE [LARGE SCALE GENOMIC DNA]</scope>
    <source>
        <strain evidence="2">HYR1</strain>
    </source>
</reference>
<protein>
    <submittedName>
        <fullName evidence="2">Uncharacterized protein</fullName>
    </submittedName>
</protein>